<protein>
    <recommendedName>
        <fullName evidence="3">N-acetyltransferase domain-containing protein</fullName>
    </recommendedName>
</protein>
<dbReference type="Pfam" id="PF00583">
    <property type="entry name" value="Acetyltransf_1"/>
    <property type="match status" value="1"/>
</dbReference>
<feature type="domain" description="N-acetyltransferase" evidence="3">
    <location>
        <begin position="50"/>
        <end position="189"/>
    </location>
</feature>
<dbReference type="CDD" id="cd04301">
    <property type="entry name" value="NAT_SF"/>
    <property type="match status" value="1"/>
</dbReference>
<dbReference type="InterPro" id="IPR000182">
    <property type="entry name" value="GNAT_dom"/>
</dbReference>
<evidence type="ECO:0000313" key="4">
    <source>
        <dbReference type="EMBL" id="GAA5179119.1"/>
    </source>
</evidence>
<evidence type="ECO:0000259" key="3">
    <source>
        <dbReference type="PROSITE" id="PS51186"/>
    </source>
</evidence>
<dbReference type="PANTHER" id="PTHR43877">
    <property type="entry name" value="AMINOALKYLPHOSPHONATE N-ACETYLTRANSFERASE-RELATED-RELATED"/>
    <property type="match status" value="1"/>
</dbReference>
<keyword evidence="1" id="KW-0808">Transferase</keyword>
<dbReference type="InterPro" id="IPR050832">
    <property type="entry name" value="Bact_Acetyltransf"/>
</dbReference>
<proteinExistence type="predicted"/>
<dbReference type="SUPFAM" id="SSF55729">
    <property type="entry name" value="Acyl-CoA N-acyltransferases (Nat)"/>
    <property type="match status" value="1"/>
</dbReference>
<organism evidence="4 5">
    <name type="scientific">Rugosimonospora acidiphila</name>
    <dbReference type="NCBI Taxonomy" id="556531"/>
    <lineage>
        <taxon>Bacteria</taxon>
        <taxon>Bacillati</taxon>
        <taxon>Actinomycetota</taxon>
        <taxon>Actinomycetes</taxon>
        <taxon>Micromonosporales</taxon>
        <taxon>Micromonosporaceae</taxon>
        <taxon>Rugosimonospora</taxon>
    </lineage>
</organism>
<comment type="caution">
    <text evidence="4">The sequence shown here is derived from an EMBL/GenBank/DDBJ whole genome shotgun (WGS) entry which is preliminary data.</text>
</comment>
<dbReference type="EMBL" id="BAABJQ010000002">
    <property type="protein sequence ID" value="GAA5179119.1"/>
    <property type="molecule type" value="Genomic_DNA"/>
</dbReference>
<reference evidence="5" key="1">
    <citation type="journal article" date="2019" name="Int. J. Syst. Evol. Microbiol.">
        <title>The Global Catalogue of Microorganisms (GCM) 10K type strain sequencing project: providing services to taxonomists for standard genome sequencing and annotation.</title>
        <authorList>
            <consortium name="The Broad Institute Genomics Platform"/>
            <consortium name="The Broad Institute Genome Sequencing Center for Infectious Disease"/>
            <person name="Wu L."/>
            <person name="Ma J."/>
        </authorList>
    </citation>
    <scope>NUCLEOTIDE SEQUENCE [LARGE SCALE GENOMIC DNA]</scope>
    <source>
        <strain evidence="5">JCM 18304</strain>
    </source>
</reference>
<keyword evidence="2" id="KW-0012">Acyltransferase</keyword>
<name>A0ABP9RKJ8_9ACTN</name>
<keyword evidence="5" id="KW-1185">Reference proteome</keyword>
<sequence length="189" mass="21108">MEWQRFITHTDLYGGMTRMGAALRRASRTPATYQLRVESCKVAAMSVGIEVVRAISDEVTRAITRLLPQLSQSAKPFDEDALRELVAWKCNRLLVARVDGEIMGALMLVMFPIPTGMRAWIEDVVVDEAARGRGIGAALTQEAVRLARADGARTVDLTSRPSREAANRLYERLGFELRDSKVYRLTNVL</sequence>
<evidence type="ECO:0000256" key="1">
    <source>
        <dbReference type="ARBA" id="ARBA00022679"/>
    </source>
</evidence>
<dbReference type="Proteomes" id="UP001501570">
    <property type="component" value="Unassembled WGS sequence"/>
</dbReference>
<dbReference type="Gene3D" id="3.40.630.30">
    <property type="match status" value="1"/>
</dbReference>
<dbReference type="InterPro" id="IPR016181">
    <property type="entry name" value="Acyl_CoA_acyltransferase"/>
</dbReference>
<dbReference type="PROSITE" id="PS51186">
    <property type="entry name" value="GNAT"/>
    <property type="match status" value="1"/>
</dbReference>
<accession>A0ABP9RKJ8</accession>
<gene>
    <name evidence="4" type="ORF">GCM10023322_08160</name>
</gene>
<evidence type="ECO:0000256" key="2">
    <source>
        <dbReference type="ARBA" id="ARBA00023315"/>
    </source>
</evidence>
<evidence type="ECO:0000313" key="5">
    <source>
        <dbReference type="Proteomes" id="UP001501570"/>
    </source>
</evidence>